<dbReference type="Proteomes" id="UP000695022">
    <property type="component" value="Unplaced"/>
</dbReference>
<evidence type="ECO:0000256" key="1">
    <source>
        <dbReference type="SAM" id="Coils"/>
    </source>
</evidence>
<evidence type="ECO:0000256" key="2">
    <source>
        <dbReference type="SAM" id="MobiDB-lite"/>
    </source>
</evidence>
<organism evidence="4 5">
    <name type="scientific">Priapulus caudatus</name>
    <name type="common">Priapulid worm</name>
    <dbReference type="NCBI Taxonomy" id="37621"/>
    <lineage>
        <taxon>Eukaryota</taxon>
        <taxon>Metazoa</taxon>
        <taxon>Ecdysozoa</taxon>
        <taxon>Scalidophora</taxon>
        <taxon>Priapulida</taxon>
        <taxon>Priapulimorpha</taxon>
        <taxon>Priapulimorphida</taxon>
        <taxon>Priapulidae</taxon>
        <taxon>Priapulus</taxon>
    </lineage>
</organism>
<gene>
    <name evidence="5" type="primary">LOC106821496</name>
</gene>
<dbReference type="Gene3D" id="1.10.8.10">
    <property type="entry name" value="DNA helicase RuvA subunit, C-terminal domain"/>
    <property type="match status" value="1"/>
</dbReference>
<dbReference type="PANTHER" id="PTHR31184:SF2">
    <property type="entry name" value="HUNTINGTIN-INTERACTING PROTEIN K"/>
    <property type="match status" value="1"/>
</dbReference>
<accession>A0ABM1FBJ9</accession>
<dbReference type="GeneID" id="106821496"/>
<evidence type="ECO:0000313" key="4">
    <source>
        <dbReference type="Proteomes" id="UP000695022"/>
    </source>
</evidence>
<dbReference type="Pfam" id="PF19026">
    <property type="entry name" value="UBA_HYPK"/>
    <property type="match status" value="1"/>
</dbReference>
<sequence length="123" mass="13727">MSDAVEDQEIADGESDSLQKTALKKEKKHDNVGVADLEKVTDYVEEKEISSPAISDAMAVIGNKKQLENMEKAEREKELARVKIRKEDVELIMSEMMISKTVAERNLRVHRGDVVATLAALTN</sequence>
<protein>
    <submittedName>
        <fullName evidence="5">Huntingtin-interacting protein K-like</fullName>
    </submittedName>
</protein>
<feature type="region of interest" description="Disordered" evidence="2">
    <location>
        <begin position="1"/>
        <end position="31"/>
    </location>
</feature>
<dbReference type="CDD" id="cd14361">
    <property type="entry name" value="UBA_HYPK"/>
    <property type="match status" value="1"/>
</dbReference>
<dbReference type="RefSeq" id="XP_014681820.1">
    <property type="nucleotide sequence ID" value="XM_014826334.1"/>
</dbReference>
<dbReference type="InterPro" id="IPR038922">
    <property type="entry name" value="HYPK_UBA"/>
</dbReference>
<dbReference type="InterPro" id="IPR052617">
    <property type="entry name" value="Huntingtin-int_K"/>
</dbReference>
<evidence type="ECO:0000313" key="5">
    <source>
        <dbReference type="RefSeq" id="XP_014681820.1"/>
    </source>
</evidence>
<feature type="compositionally biased region" description="Acidic residues" evidence="2">
    <location>
        <begin position="1"/>
        <end position="15"/>
    </location>
</feature>
<feature type="domain" description="Nascent polypeptide-associated complex subunit alpha-like UBA" evidence="3">
    <location>
        <begin position="82"/>
        <end position="122"/>
    </location>
</feature>
<evidence type="ECO:0000259" key="3">
    <source>
        <dbReference type="Pfam" id="PF19026"/>
    </source>
</evidence>
<name>A0ABM1FBJ9_PRICU</name>
<dbReference type="InterPro" id="IPR044034">
    <property type="entry name" value="NAC-like_UBA"/>
</dbReference>
<proteinExistence type="predicted"/>
<reference evidence="5" key="1">
    <citation type="submission" date="2025-08" db="UniProtKB">
        <authorList>
            <consortium name="RefSeq"/>
        </authorList>
    </citation>
    <scope>IDENTIFICATION</scope>
</reference>
<keyword evidence="4" id="KW-1185">Reference proteome</keyword>
<feature type="coiled-coil region" evidence="1">
    <location>
        <begin position="63"/>
        <end position="90"/>
    </location>
</feature>
<keyword evidence="1" id="KW-0175">Coiled coil</keyword>
<dbReference type="PANTHER" id="PTHR31184">
    <property type="entry name" value="HUNTINGTIN-INTERACTING PROTEIN K FAMILY MEMBER"/>
    <property type="match status" value="1"/>
</dbReference>